<evidence type="ECO:0000256" key="2">
    <source>
        <dbReference type="PROSITE-ProRule" id="PRU00235"/>
    </source>
</evidence>
<dbReference type="SUPFAM" id="SSF50985">
    <property type="entry name" value="RCC1/BLIP-II"/>
    <property type="match status" value="1"/>
</dbReference>
<dbReference type="PROSITE" id="PS00626">
    <property type="entry name" value="RCC1_2"/>
    <property type="match status" value="1"/>
</dbReference>
<dbReference type="InterPro" id="IPR000408">
    <property type="entry name" value="Reg_chr_condens"/>
</dbReference>
<dbReference type="Pfam" id="PF25390">
    <property type="entry name" value="WD40_RLD"/>
    <property type="match status" value="1"/>
</dbReference>
<dbReference type="PANTHER" id="PTHR22870">
    <property type="entry name" value="REGULATOR OF CHROMOSOME CONDENSATION"/>
    <property type="match status" value="1"/>
</dbReference>
<feature type="repeat" description="RCC1" evidence="2">
    <location>
        <begin position="171"/>
        <end position="227"/>
    </location>
</feature>
<dbReference type="InterPro" id="IPR009091">
    <property type="entry name" value="RCC1/BLIP-II"/>
</dbReference>
<evidence type="ECO:0000256" key="1">
    <source>
        <dbReference type="ARBA" id="ARBA00022737"/>
    </source>
</evidence>
<feature type="repeat" description="RCC1" evidence="2">
    <location>
        <begin position="306"/>
        <end position="356"/>
    </location>
</feature>
<keyword evidence="1" id="KW-0677">Repeat</keyword>
<dbReference type="PRINTS" id="PR00633">
    <property type="entry name" value="RCCNDNSATION"/>
</dbReference>
<proteinExistence type="predicted"/>
<dbReference type="PANTHER" id="PTHR22870:SF408">
    <property type="entry name" value="OS09G0560450 PROTEIN"/>
    <property type="match status" value="1"/>
</dbReference>
<dbReference type="InterPro" id="IPR058923">
    <property type="entry name" value="RCC1-like_dom"/>
</dbReference>
<dbReference type="Gene3D" id="2.130.10.30">
    <property type="entry name" value="Regulator of chromosome condensation 1/beta-lactamase-inhibitor protein II"/>
    <property type="match status" value="3"/>
</dbReference>
<dbReference type="InterPro" id="IPR051210">
    <property type="entry name" value="Ub_ligase/GEF_domain"/>
</dbReference>
<organism evidence="4">
    <name type="scientific">Leptocylindrus danicus</name>
    <dbReference type="NCBI Taxonomy" id="163516"/>
    <lineage>
        <taxon>Eukaryota</taxon>
        <taxon>Sar</taxon>
        <taxon>Stramenopiles</taxon>
        <taxon>Ochrophyta</taxon>
        <taxon>Bacillariophyta</taxon>
        <taxon>Coscinodiscophyceae</taxon>
        <taxon>Chaetocerotophycidae</taxon>
        <taxon>Leptocylindrales</taxon>
        <taxon>Leptocylindraceae</taxon>
        <taxon>Leptocylindrus</taxon>
    </lineage>
</organism>
<feature type="repeat" description="RCC1" evidence="2">
    <location>
        <begin position="362"/>
        <end position="414"/>
    </location>
</feature>
<evidence type="ECO:0000313" key="4">
    <source>
        <dbReference type="EMBL" id="CAD9583504.1"/>
    </source>
</evidence>
<name>A0A7S2KSB8_9STRA</name>
<gene>
    <name evidence="4" type="ORF">LDAN0321_LOCUS11007</name>
</gene>
<dbReference type="PROSITE" id="PS50012">
    <property type="entry name" value="RCC1_3"/>
    <property type="match status" value="3"/>
</dbReference>
<dbReference type="AlphaFoldDB" id="A0A7S2KSB8"/>
<dbReference type="EMBL" id="HBGY01017019">
    <property type="protein sequence ID" value="CAD9583504.1"/>
    <property type="molecule type" value="Transcribed_RNA"/>
</dbReference>
<feature type="domain" description="RCC1-like" evidence="3">
    <location>
        <begin position="5"/>
        <end position="410"/>
    </location>
</feature>
<reference evidence="4" key="1">
    <citation type="submission" date="2021-01" db="EMBL/GenBank/DDBJ databases">
        <authorList>
            <person name="Corre E."/>
            <person name="Pelletier E."/>
            <person name="Niang G."/>
            <person name="Scheremetjew M."/>
            <person name="Finn R."/>
            <person name="Kale V."/>
            <person name="Holt S."/>
            <person name="Cochrane G."/>
            <person name="Meng A."/>
            <person name="Brown T."/>
            <person name="Cohen L."/>
        </authorList>
    </citation>
    <scope>NUCLEOTIDE SEQUENCE</scope>
    <source>
        <strain evidence="4">B650</strain>
    </source>
</reference>
<sequence length="416" mass="46002">MKSTYYVFGKNGAAELKQSERNNNCAMQKLSNEIDHDMNVACGYDCFLFLQKDGNIMISKCETESNNCQNSSFTRPTIVSSIGSKESHHKEGLKYIQVDTSYARNYALTSTGHVYSWLTEKQDMPRTKEIDDNYPLEHYVPRPILLGEMNGHHISLISAGHQHCLALSSGGRVFAWGSNMHGQLGIGQTSGAASEYVNEPKIVPFPESTIVTKVSAGQYHSVALVNVARNCNKTDTTIFGWGNYQFLGKVKSTKRCRINPQEILSVTDKIKAMEEPDGPQRDKKKHIELRALSSGGFHTLALTKCGLVLAWGSGTYGQLGNGHTWDLTRHTVIVTQLRNVVQISAGLRHSLAIVQKPGESQRKLFGWGYNCNGELGLGSGDCDIRLQPYQITTINGNCKMIAAGYRHSICMMSGEQ</sequence>
<evidence type="ECO:0000259" key="3">
    <source>
        <dbReference type="Pfam" id="PF25390"/>
    </source>
</evidence>
<protein>
    <recommendedName>
        <fullName evidence="3">RCC1-like domain-containing protein</fullName>
    </recommendedName>
</protein>
<accession>A0A7S2KSB8</accession>